<dbReference type="GO" id="GO:0004674">
    <property type="term" value="F:protein serine/threonine kinase activity"/>
    <property type="evidence" value="ECO:0007669"/>
    <property type="project" value="TreeGrafter"/>
</dbReference>
<dbReference type="PANTHER" id="PTHR24346:SF76">
    <property type="entry name" value="NON-SPECIFIC SERINE_THREONINE PROTEIN KINASE"/>
    <property type="match status" value="1"/>
</dbReference>
<dbReference type="InterPro" id="IPR008271">
    <property type="entry name" value="Ser/Thr_kinase_AS"/>
</dbReference>
<evidence type="ECO:0000256" key="4">
    <source>
        <dbReference type="SAM" id="MobiDB-lite"/>
    </source>
</evidence>
<feature type="binding site" evidence="3">
    <location>
        <position position="159"/>
    </location>
    <ligand>
        <name>ATP</name>
        <dbReference type="ChEBI" id="CHEBI:30616"/>
    </ligand>
</feature>
<feature type="region of interest" description="Disordered" evidence="4">
    <location>
        <begin position="740"/>
        <end position="781"/>
    </location>
</feature>
<feature type="region of interest" description="Disordered" evidence="4">
    <location>
        <begin position="492"/>
        <end position="576"/>
    </location>
</feature>
<reference evidence="6 7" key="1">
    <citation type="submission" date="2020-01" db="EMBL/GenBank/DDBJ databases">
        <authorList>
            <person name="Gupta K D."/>
        </authorList>
    </citation>
    <scope>NUCLEOTIDE SEQUENCE [LARGE SCALE GENOMIC DNA]</scope>
</reference>
<proteinExistence type="predicted"/>
<accession>A0A8S0WNB0</accession>
<dbReference type="SMART" id="SM00220">
    <property type="entry name" value="S_TKc"/>
    <property type="match status" value="1"/>
</dbReference>
<gene>
    <name evidence="6" type="ORF">AAE3_LOCUS3709</name>
</gene>
<feature type="compositionally biased region" description="Low complexity" evidence="4">
    <location>
        <begin position="636"/>
        <end position="649"/>
    </location>
</feature>
<dbReference type="GO" id="GO:0000226">
    <property type="term" value="P:microtubule cytoskeleton organization"/>
    <property type="evidence" value="ECO:0007669"/>
    <property type="project" value="TreeGrafter"/>
</dbReference>
<sequence length="803" mass="87161">MYTNLHSTERSTFNNISFSPNPTNHWDGRPPSAEGPVVEALHEEDEDQFNFTAASSSGNNLDVEQRLSASLIAENSRAFLASRSPLSDPAPSSQSTSLSASPAAMFLSAFMNPTPVAAPKPDDEGQVVGGYTLGPIVGYGASSIIRRASSQSGSIAAVKIVRRSDLVKAGNAPQARKKLQHEATVWATLSHEHILPLFSAVHSPYADYFFTLYCPAGSLFDILKRDGTPALLQDDAGMMFRQVVRGLRYLHEVARYVHRDMKLENVLVDDMGMCKIGDFGMTRKMDLTPDDDSDESDELFDFSTEISALGNGHGSVHRAVSLAAPSKKQAKGNLHLQAVHRHNTVRHRNSTSTAQPVHSFQPGSLPYAAPELLLPQTSDAMRPHPGQDIWALGVMLYALLTGRLPFSDSFEPRLQMKILNGTYDIPQDIGRGAERILQGCLDRAVSSRWTIAMVDEVAWGVGWGAEGDDATSMHEEPDPVQYQLPASAAESRLCSRSRSRPASIRIPSDNDINDWQHEEPRSRPSMDAASRRSSSRVKRSLSRAPVLTDRSSSARSVSRGVSCHPRGASPSDHPDQLTADAMMVSFPSSTSSYFSFDAEESALVVSPVSSVSESALSTGLPGRGRRPAKPHHSASRSRSPSPSVVPTTPLDGPIVISPSTSLGVLELPDELHLDAVAESSRGRSTMRTLANPDKVQMRAVPGHEHDQEEDEWTSGDIHVHGERVRFSGVPVSPTKDAKVGLGLGWRHRPSSSPPTGTRAHFNLPVHGHETKGGQQTSRPPSVEFLVNPLLVRSRSAEHTRRGV</sequence>
<dbReference type="PANTHER" id="PTHR24346">
    <property type="entry name" value="MAP/MICROTUBULE AFFINITY-REGULATING KINASE"/>
    <property type="match status" value="1"/>
</dbReference>
<feature type="compositionally biased region" description="Basic residues" evidence="4">
    <location>
        <begin position="623"/>
        <end position="635"/>
    </location>
</feature>
<evidence type="ECO:0000256" key="2">
    <source>
        <dbReference type="ARBA" id="ARBA00022840"/>
    </source>
</evidence>
<evidence type="ECO:0000256" key="1">
    <source>
        <dbReference type="ARBA" id="ARBA00022741"/>
    </source>
</evidence>
<feature type="domain" description="Protein kinase" evidence="5">
    <location>
        <begin position="131"/>
        <end position="460"/>
    </location>
</feature>
<evidence type="ECO:0000313" key="6">
    <source>
        <dbReference type="EMBL" id="CAA7261472.1"/>
    </source>
</evidence>
<dbReference type="PROSITE" id="PS00107">
    <property type="entry name" value="PROTEIN_KINASE_ATP"/>
    <property type="match status" value="1"/>
</dbReference>
<name>A0A8S0WNB0_CYCAE</name>
<keyword evidence="7" id="KW-1185">Reference proteome</keyword>
<organism evidence="6 7">
    <name type="scientific">Cyclocybe aegerita</name>
    <name type="common">Black poplar mushroom</name>
    <name type="synonym">Agrocybe aegerita</name>
    <dbReference type="NCBI Taxonomy" id="1973307"/>
    <lineage>
        <taxon>Eukaryota</taxon>
        <taxon>Fungi</taxon>
        <taxon>Dikarya</taxon>
        <taxon>Basidiomycota</taxon>
        <taxon>Agaricomycotina</taxon>
        <taxon>Agaricomycetes</taxon>
        <taxon>Agaricomycetidae</taxon>
        <taxon>Agaricales</taxon>
        <taxon>Agaricineae</taxon>
        <taxon>Bolbitiaceae</taxon>
        <taxon>Cyclocybe</taxon>
    </lineage>
</organism>
<dbReference type="AlphaFoldDB" id="A0A8S0WNB0"/>
<comment type="caution">
    <text evidence="6">The sequence shown here is derived from an EMBL/GenBank/DDBJ whole genome shotgun (WGS) entry which is preliminary data.</text>
</comment>
<keyword evidence="2 3" id="KW-0067">ATP-binding</keyword>
<feature type="compositionally biased region" description="Polar residues" evidence="4">
    <location>
        <begin position="1"/>
        <end position="24"/>
    </location>
</feature>
<dbReference type="OrthoDB" id="4062651at2759"/>
<evidence type="ECO:0000256" key="3">
    <source>
        <dbReference type="PROSITE-ProRule" id="PRU10141"/>
    </source>
</evidence>
<dbReference type="PROSITE" id="PS50011">
    <property type="entry name" value="PROTEIN_KINASE_DOM"/>
    <property type="match status" value="1"/>
</dbReference>
<keyword evidence="1 3" id="KW-0547">Nucleotide-binding</keyword>
<dbReference type="EMBL" id="CACVBS010000033">
    <property type="protein sequence ID" value="CAA7261472.1"/>
    <property type="molecule type" value="Genomic_DNA"/>
</dbReference>
<feature type="region of interest" description="Disordered" evidence="4">
    <location>
        <begin position="607"/>
        <end position="652"/>
    </location>
</feature>
<feature type="compositionally biased region" description="Low complexity" evidence="4">
    <location>
        <begin position="550"/>
        <end position="562"/>
    </location>
</feature>
<dbReference type="InterPro" id="IPR017441">
    <property type="entry name" value="Protein_kinase_ATP_BS"/>
</dbReference>
<dbReference type="GO" id="GO:0005737">
    <property type="term" value="C:cytoplasm"/>
    <property type="evidence" value="ECO:0007669"/>
    <property type="project" value="TreeGrafter"/>
</dbReference>
<feature type="compositionally biased region" description="Basic and acidic residues" evidence="4">
    <location>
        <begin position="514"/>
        <end position="524"/>
    </location>
</feature>
<dbReference type="Proteomes" id="UP000467700">
    <property type="component" value="Unassembled WGS sequence"/>
</dbReference>
<dbReference type="GO" id="GO:0035556">
    <property type="term" value="P:intracellular signal transduction"/>
    <property type="evidence" value="ECO:0007669"/>
    <property type="project" value="TreeGrafter"/>
</dbReference>
<feature type="compositionally biased region" description="Low complexity" evidence="4">
    <location>
        <begin position="607"/>
        <end position="617"/>
    </location>
</feature>
<dbReference type="PROSITE" id="PS00108">
    <property type="entry name" value="PROTEIN_KINASE_ST"/>
    <property type="match status" value="1"/>
</dbReference>
<dbReference type="SUPFAM" id="SSF56112">
    <property type="entry name" value="Protein kinase-like (PK-like)"/>
    <property type="match status" value="1"/>
</dbReference>
<dbReference type="InterPro" id="IPR011009">
    <property type="entry name" value="Kinase-like_dom_sf"/>
</dbReference>
<evidence type="ECO:0000259" key="5">
    <source>
        <dbReference type="PROSITE" id="PS50011"/>
    </source>
</evidence>
<dbReference type="Gene3D" id="1.10.510.10">
    <property type="entry name" value="Transferase(Phosphotransferase) domain 1"/>
    <property type="match status" value="2"/>
</dbReference>
<dbReference type="Pfam" id="PF00069">
    <property type="entry name" value="Pkinase"/>
    <property type="match status" value="2"/>
</dbReference>
<protein>
    <recommendedName>
        <fullName evidence="5">Protein kinase domain-containing protein</fullName>
    </recommendedName>
</protein>
<feature type="region of interest" description="Disordered" evidence="4">
    <location>
        <begin position="1"/>
        <end position="35"/>
    </location>
</feature>
<dbReference type="GO" id="GO:0005524">
    <property type="term" value="F:ATP binding"/>
    <property type="evidence" value="ECO:0007669"/>
    <property type="project" value="UniProtKB-UniRule"/>
</dbReference>
<evidence type="ECO:0000313" key="7">
    <source>
        <dbReference type="Proteomes" id="UP000467700"/>
    </source>
</evidence>
<dbReference type="InterPro" id="IPR000719">
    <property type="entry name" value="Prot_kinase_dom"/>
</dbReference>